<name>A0A4Q7MZ71_9BACT</name>
<sequence length="648" mass="71684">MKQQLTFLLLIISPLIAVTQDLTDEMKEWSGNALFQRHSVSSSKTGKSDVLYRIEISFKNGIGTATATYSIENQDNSYGSSYSESGSVTATAQTEFSVTITDDKKYYSVYLFVPSCSGKLKVTRDGETTYRDFGMDEALFQLESKEMGDNPDLLIGNETDRNKSGSGYTEEIYQWAFVRNPVPVDLIIESPGYENWLPEPGMDENTKGNHIDVGLKLVNPEGKPLNVKAKYFEAKLMKTSQEPGVTINYPLDATAPGKHDMRLLNEDHQPASGDGQTLTVNTSDGETGSFAIGSYDGGGYTILEVTAFLQDGSQVTGHYLKKDGPTSIPYPKRDAGRLIAKSWLEKNENPKENDDKEVTAGNNRNGDGLTAYEEYRGMISEGKFVRLDPVKKEVAIRVKQEDLEKFRGGFKLFASATKVIPLICLTTEMAENRIFNKNKTTGKAGDQYGLFIEEKDMGADLGKVLPATPFKTTKQTTNVYINIKEIRRIYEGTLSRNELTSLPYTLQEDIDNTVAHELGHGIGIPHHGSSGKGVIYTKAENPSLDIRFILENGEPSPKIPELDQNLLGGPHNDASGDLNCIMAYTGKYQWAFTKENGSIIYRQLPFMPVGKTLCTSAAGTRVNANKQYFEDAEDGYGNCVSRIKVKCY</sequence>
<protein>
    <recommendedName>
        <fullName evidence="5">Reprolysin-like metallo-peptidase family M12B</fullName>
    </recommendedName>
</protein>
<gene>
    <name evidence="3" type="ORF">EV199_0026</name>
</gene>
<keyword evidence="4" id="KW-1185">Reference proteome</keyword>
<feature type="chain" id="PRO_5020922060" description="Reprolysin-like metallo-peptidase family M12B" evidence="2">
    <location>
        <begin position="18"/>
        <end position="648"/>
    </location>
</feature>
<evidence type="ECO:0000313" key="4">
    <source>
        <dbReference type="Proteomes" id="UP000293874"/>
    </source>
</evidence>
<evidence type="ECO:0000256" key="1">
    <source>
        <dbReference type="SAM" id="MobiDB-lite"/>
    </source>
</evidence>
<proteinExistence type="predicted"/>
<feature type="region of interest" description="Disordered" evidence="1">
    <location>
        <begin position="345"/>
        <end position="365"/>
    </location>
</feature>
<accession>A0A4Q7MZ71</accession>
<feature type="compositionally biased region" description="Basic and acidic residues" evidence="1">
    <location>
        <begin position="345"/>
        <end position="358"/>
    </location>
</feature>
<evidence type="ECO:0000313" key="3">
    <source>
        <dbReference type="EMBL" id="RZS74182.1"/>
    </source>
</evidence>
<comment type="caution">
    <text evidence="3">The sequence shown here is derived from an EMBL/GenBank/DDBJ whole genome shotgun (WGS) entry which is preliminary data.</text>
</comment>
<dbReference type="AlphaFoldDB" id="A0A4Q7MZ71"/>
<reference evidence="3 4" key="1">
    <citation type="submission" date="2019-02" db="EMBL/GenBank/DDBJ databases">
        <title>Genomic Encyclopedia of Type Strains, Phase IV (KMG-IV): sequencing the most valuable type-strain genomes for metagenomic binning, comparative biology and taxonomic classification.</title>
        <authorList>
            <person name="Goeker M."/>
        </authorList>
    </citation>
    <scope>NUCLEOTIDE SEQUENCE [LARGE SCALE GENOMIC DNA]</scope>
    <source>
        <strain evidence="3 4">DSM 18116</strain>
    </source>
</reference>
<dbReference type="SUPFAM" id="SSF55486">
    <property type="entry name" value="Metalloproteases ('zincins'), catalytic domain"/>
    <property type="match status" value="1"/>
</dbReference>
<evidence type="ECO:0008006" key="5">
    <source>
        <dbReference type="Google" id="ProtNLM"/>
    </source>
</evidence>
<dbReference type="Proteomes" id="UP000293874">
    <property type="component" value="Unassembled WGS sequence"/>
</dbReference>
<feature type="signal peptide" evidence="2">
    <location>
        <begin position="1"/>
        <end position="17"/>
    </location>
</feature>
<dbReference type="EMBL" id="SGXA01000001">
    <property type="protein sequence ID" value="RZS74182.1"/>
    <property type="molecule type" value="Genomic_DNA"/>
</dbReference>
<organism evidence="3 4">
    <name type="scientific">Pseudobacter ginsenosidimutans</name>
    <dbReference type="NCBI Taxonomy" id="661488"/>
    <lineage>
        <taxon>Bacteria</taxon>
        <taxon>Pseudomonadati</taxon>
        <taxon>Bacteroidota</taxon>
        <taxon>Chitinophagia</taxon>
        <taxon>Chitinophagales</taxon>
        <taxon>Chitinophagaceae</taxon>
        <taxon>Pseudobacter</taxon>
    </lineage>
</organism>
<keyword evidence="2" id="KW-0732">Signal</keyword>
<evidence type="ECO:0000256" key="2">
    <source>
        <dbReference type="SAM" id="SignalP"/>
    </source>
</evidence>